<dbReference type="InterPro" id="IPR001633">
    <property type="entry name" value="EAL_dom"/>
</dbReference>
<dbReference type="SMART" id="SM00267">
    <property type="entry name" value="GGDEF"/>
    <property type="match status" value="1"/>
</dbReference>
<dbReference type="CDD" id="cd01948">
    <property type="entry name" value="EAL"/>
    <property type="match status" value="1"/>
</dbReference>
<dbReference type="AlphaFoldDB" id="A0A2T4IB87"/>
<dbReference type="InterPro" id="IPR050706">
    <property type="entry name" value="Cyclic-di-GMP_PDE-like"/>
</dbReference>
<accession>A0A2T4IB87</accession>
<gene>
    <name evidence="5" type="ORF">C8261_16530</name>
</gene>
<keyword evidence="6" id="KW-1185">Reference proteome</keyword>
<evidence type="ECO:0000313" key="5">
    <source>
        <dbReference type="EMBL" id="PTD95045.1"/>
    </source>
</evidence>
<dbReference type="InterPro" id="IPR000160">
    <property type="entry name" value="GGDEF_dom"/>
</dbReference>
<keyword evidence="1" id="KW-0472">Membrane</keyword>
<dbReference type="SMART" id="SM00304">
    <property type="entry name" value="HAMP"/>
    <property type="match status" value="1"/>
</dbReference>
<dbReference type="NCBIfam" id="TIGR00254">
    <property type="entry name" value="GGDEF"/>
    <property type="match status" value="1"/>
</dbReference>
<dbReference type="PROSITE" id="PS50887">
    <property type="entry name" value="GGDEF"/>
    <property type="match status" value="1"/>
</dbReference>
<comment type="caution">
    <text evidence="5">The sequence shown here is derived from an EMBL/GenBank/DDBJ whole genome shotgun (WGS) entry which is preliminary data.</text>
</comment>
<dbReference type="SUPFAM" id="SSF141868">
    <property type="entry name" value="EAL domain-like"/>
    <property type="match status" value="1"/>
</dbReference>
<dbReference type="PANTHER" id="PTHR33121:SF23">
    <property type="entry name" value="CYCLIC DI-GMP PHOSPHODIESTERASE PDEB"/>
    <property type="match status" value="1"/>
</dbReference>
<feature type="transmembrane region" description="Helical" evidence="1">
    <location>
        <begin position="153"/>
        <end position="179"/>
    </location>
</feature>
<dbReference type="Pfam" id="PF00990">
    <property type="entry name" value="GGDEF"/>
    <property type="match status" value="1"/>
</dbReference>
<dbReference type="PANTHER" id="PTHR33121">
    <property type="entry name" value="CYCLIC DI-GMP PHOSPHODIESTERASE PDEF"/>
    <property type="match status" value="1"/>
</dbReference>
<dbReference type="GO" id="GO:0071111">
    <property type="term" value="F:cyclic-guanylate-specific phosphodiesterase activity"/>
    <property type="evidence" value="ECO:0007669"/>
    <property type="project" value="InterPro"/>
</dbReference>
<proteinExistence type="predicted"/>
<keyword evidence="1" id="KW-0812">Transmembrane</keyword>
<feature type="domain" description="GGDEF" evidence="4">
    <location>
        <begin position="263"/>
        <end position="395"/>
    </location>
</feature>
<evidence type="ECO:0000259" key="3">
    <source>
        <dbReference type="PROSITE" id="PS50885"/>
    </source>
</evidence>
<dbReference type="GO" id="GO:0007165">
    <property type="term" value="P:signal transduction"/>
    <property type="evidence" value="ECO:0007669"/>
    <property type="project" value="InterPro"/>
</dbReference>
<dbReference type="InterPro" id="IPR035919">
    <property type="entry name" value="EAL_sf"/>
</dbReference>
<protein>
    <submittedName>
        <fullName evidence="5">Uncharacterized protein</fullName>
    </submittedName>
</protein>
<dbReference type="Proteomes" id="UP000241193">
    <property type="component" value="Unassembled WGS sequence"/>
</dbReference>
<dbReference type="EMBL" id="PZKC01000021">
    <property type="protein sequence ID" value="PTD95045.1"/>
    <property type="molecule type" value="Genomic_DNA"/>
</dbReference>
<keyword evidence="1" id="KW-1133">Transmembrane helix</keyword>
<dbReference type="InterPro" id="IPR029787">
    <property type="entry name" value="Nucleotide_cyclase"/>
</dbReference>
<dbReference type="CDD" id="cd01949">
    <property type="entry name" value="GGDEF"/>
    <property type="match status" value="1"/>
</dbReference>
<dbReference type="Pfam" id="PF00672">
    <property type="entry name" value="HAMP"/>
    <property type="match status" value="1"/>
</dbReference>
<feature type="domain" description="HAMP" evidence="3">
    <location>
        <begin position="177"/>
        <end position="229"/>
    </location>
</feature>
<reference evidence="5 6" key="1">
    <citation type="submission" date="2018-03" db="EMBL/GenBank/DDBJ databases">
        <authorList>
            <person name="Keele B.F."/>
        </authorList>
    </citation>
    <scope>NUCLEOTIDE SEQUENCE [LARGE SCALE GENOMIC DNA]</scope>
    <source>
        <strain evidence="5 6">D20</strain>
    </source>
</reference>
<dbReference type="Gene3D" id="3.20.20.450">
    <property type="entry name" value="EAL domain"/>
    <property type="match status" value="1"/>
</dbReference>
<dbReference type="RefSeq" id="WP_107494837.1">
    <property type="nucleotide sequence ID" value="NZ_PZKC01000021.1"/>
</dbReference>
<dbReference type="InterPro" id="IPR003660">
    <property type="entry name" value="HAMP_dom"/>
</dbReference>
<dbReference type="GO" id="GO:0016020">
    <property type="term" value="C:membrane"/>
    <property type="evidence" value="ECO:0007669"/>
    <property type="project" value="InterPro"/>
</dbReference>
<organism evidence="5 6">
    <name type="scientific">Pseudothauera lacus</name>
    <dbReference type="NCBI Taxonomy" id="2136175"/>
    <lineage>
        <taxon>Bacteria</taxon>
        <taxon>Pseudomonadati</taxon>
        <taxon>Pseudomonadota</taxon>
        <taxon>Betaproteobacteria</taxon>
        <taxon>Rhodocyclales</taxon>
        <taxon>Zoogloeaceae</taxon>
        <taxon>Pseudothauera</taxon>
    </lineage>
</organism>
<dbReference type="Gene3D" id="3.30.70.270">
    <property type="match status" value="1"/>
</dbReference>
<dbReference type="Gene3D" id="6.10.340.10">
    <property type="match status" value="1"/>
</dbReference>
<reference evidence="5 6" key="2">
    <citation type="submission" date="2018-04" db="EMBL/GenBank/DDBJ databases">
        <title>Thauera lacus sp. nov., isolated from an saline lake in Inner Mongolia, China.</title>
        <authorList>
            <person name="Liang Q.-Y."/>
        </authorList>
    </citation>
    <scope>NUCLEOTIDE SEQUENCE [LARGE SCALE GENOMIC DNA]</scope>
    <source>
        <strain evidence="5 6">D20</strain>
    </source>
</reference>
<dbReference type="SMART" id="SM00052">
    <property type="entry name" value="EAL"/>
    <property type="match status" value="1"/>
</dbReference>
<evidence type="ECO:0000259" key="4">
    <source>
        <dbReference type="PROSITE" id="PS50887"/>
    </source>
</evidence>
<dbReference type="SUPFAM" id="SSF55073">
    <property type="entry name" value="Nucleotide cyclase"/>
    <property type="match status" value="1"/>
</dbReference>
<dbReference type="SUPFAM" id="SSF158472">
    <property type="entry name" value="HAMP domain-like"/>
    <property type="match status" value="1"/>
</dbReference>
<evidence type="ECO:0000313" key="6">
    <source>
        <dbReference type="Proteomes" id="UP000241193"/>
    </source>
</evidence>
<sequence>MSSRSHGSLRWRLVMAALLIQAAMLVVLVSNAGRLIDDHLQSQARARIGAYEHAFQSGVAGLLAARDFATLRELLEAWHQATDVEYLAVSEGGGRIIAASGWSPEQAPPEPQEGLVGSGIAHQAFDVEFAGQSYGRLHLGVRMDFLERARAELFIQSLVISVLALLASALLLSVSGYWLTRRLDGLIRASDDIAAGQYDSRVPVQGGDEVARLADNFNAMSAAVAERVAELRFQARHDPLTGLHNRRAFELELGEALQRRAGASLYVLYVDLDQFKAVNDNCGHAAGDQLLRQVAERLTALQSLGFLARLGGDEFGLFVCGAEEAAVRALGVRIIDEVRSVSFAWDGQIFTIGASVGLACADAAHATVTSLLIAADSACYAAKERGRGRVAVYAPGEDWFAQRQRDLAMLPRIAGALESGRFVLYFQRIRALDALGGDHAEVLVRMHEEDGTVVPPAHFIPAAERFNRMPELDRWIIDATFAQIAAWREAAREMPFSQISINLSGASLDDPTLADFIDERMRVHGVEGELLCFEITESAAVADLERALAFIARAHEWGAALALDDFGSGLSSFAYLKQFRVDYLKIDGQFVRNAANDASDRAVIEAMVHLAQAHGLRTVAEFVAEPALLPMLRALGVDYAQGYTVHKPAPLASA</sequence>
<dbReference type="Pfam" id="PF00563">
    <property type="entry name" value="EAL"/>
    <property type="match status" value="1"/>
</dbReference>
<dbReference type="InterPro" id="IPR043128">
    <property type="entry name" value="Rev_trsase/Diguanyl_cyclase"/>
</dbReference>
<dbReference type="PROSITE" id="PS50885">
    <property type="entry name" value="HAMP"/>
    <property type="match status" value="1"/>
</dbReference>
<dbReference type="OrthoDB" id="9812260at2"/>
<name>A0A2T4IB87_9RHOO</name>
<evidence type="ECO:0000256" key="1">
    <source>
        <dbReference type="SAM" id="Phobius"/>
    </source>
</evidence>
<dbReference type="PROSITE" id="PS50883">
    <property type="entry name" value="EAL"/>
    <property type="match status" value="1"/>
</dbReference>
<feature type="domain" description="EAL" evidence="2">
    <location>
        <begin position="406"/>
        <end position="654"/>
    </location>
</feature>
<evidence type="ECO:0000259" key="2">
    <source>
        <dbReference type="PROSITE" id="PS50883"/>
    </source>
</evidence>
<dbReference type="CDD" id="cd06225">
    <property type="entry name" value="HAMP"/>
    <property type="match status" value="1"/>
</dbReference>